<proteinExistence type="predicted"/>
<dbReference type="EMBL" id="JABAYA010000030">
    <property type="protein sequence ID" value="KAF7728955.1"/>
    <property type="molecule type" value="Genomic_DNA"/>
</dbReference>
<reference evidence="2" key="1">
    <citation type="submission" date="2020-01" db="EMBL/GenBank/DDBJ databases">
        <title>Genome Sequencing of Three Apophysomyces-Like Fungal Strains Confirms a Novel Fungal Genus in the Mucoromycota with divergent Burkholderia-like Endosymbiotic Bacteria.</title>
        <authorList>
            <person name="Stajich J.E."/>
            <person name="Macias A.M."/>
            <person name="Carter-House D."/>
            <person name="Lovett B."/>
            <person name="Kasson L.R."/>
            <person name="Berry K."/>
            <person name="Grigoriev I."/>
            <person name="Chang Y."/>
            <person name="Spatafora J."/>
            <person name="Kasson M.T."/>
        </authorList>
    </citation>
    <scope>NUCLEOTIDE SEQUENCE</scope>
    <source>
        <strain evidence="2">NRRL A-21654</strain>
    </source>
</reference>
<dbReference type="Proteomes" id="UP000605846">
    <property type="component" value="Unassembled WGS sequence"/>
</dbReference>
<protein>
    <recommendedName>
        <fullName evidence="4">DNA repair protein rad9</fullName>
    </recommendedName>
</protein>
<comment type="caution">
    <text evidence="2">The sequence shown here is derived from an EMBL/GenBank/DDBJ whole genome shotgun (WGS) entry which is preliminary data.</text>
</comment>
<evidence type="ECO:0000313" key="2">
    <source>
        <dbReference type="EMBL" id="KAF7728955.1"/>
    </source>
</evidence>
<sequence>MTFTYTLEALVSFSDELRIEAKKSQLVLWALNSSLTGQAIVRISPRFFERYELKRPRQKRFIVLTILNQREKTLCTIFKVNLKKADLFQSCEISLVDDRIEDNEQASVTPRLHTEFVCVDGGTMTNSMWIADSEPERPLYDKNTSCHFTVDPRLVNDYLCNFPAKVAHVLLSCTPNSANIRCYWTNASVSQPSARPINAHFTLNPSDFIDYNVPEQVRIVFSLKEFKSSLWYAERLGLPITARFARSGKPVVFTIEEAGLLIADFAITTRSQNETSVTYPPSTTDSLLSFTSVSGFSHQGNEQSWTRRTSNRQLPSFSGEPSASSSHHDATSTQPYNSEDRVDDDEPLFRKDPQQRQTSMNKRKSSTVTEPRSKIRNVQLPEVGRAATGSASLEMLEPLFYASPDRPNGEHMRKMNSDNQLFAFGSPQSSTERAPRLSRNISEKHSVRPVSVDDGESTDDGLGGHVH</sequence>
<keyword evidence="3" id="KW-1185">Reference proteome</keyword>
<name>A0A8H7BS88_9FUNG</name>
<dbReference type="GO" id="GO:0031573">
    <property type="term" value="P:mitotic intra-S DNA damage checkpoint signaling"/>
    <property type="evidence" value="ECO:0007669"/>
    <property type="project" value="TreeGrafter"/>
</dbReference>
<dbReference type="PANTHER" id="PTHR15237">
    <property type="entry name" value="DNA REPAIR PROTEIN RAD9"/>
    <property type="match status" value="1"/>
</dbReference>
<dbReference type="Gene3D" id="3.70.10.10">
    <property type="match status" value="1"/>
</dbReference>
<feature type="compositionally biased region" description="Polar residues" evidence="1">
    <location>
        <begin position="355"/>
        <end position="370"/>
    </location>
</feature>
<dbReference type="InterPro" id="IPR046938">
    <property type="entry name" value="DNA_clamp_sf"/>
</dbReference>
<evidence type="ECO:0000313" key="3">
    <source>
        <dbReference type="Proteomes" id="UP000605846"/>
    </source>
</evidence>
<dbReference type="GO" id="GO:0006281">
    <property type="term" value="P:DNA repair"/>
    <property type="evidence" value="ECO:0007669"/>
    <property type="project" value="TreeGrafter"/>
</dbReference>
<dbReference type="PANTHER" id="PTHR15237:SF0">
    <property type="entry name" value="CELL CYCLE CHECKPOINT CONTROL PROTEIN"/>
    <property type="match status" value="1"/>
</dbReference>
<dbReference type="Pfam" id="PF04139">
    <property type="entry name" value="Rad9"/>
    <property type="match status" value="1"/>
</dbReference>
<dbReference type="GO" id="GO:0030896">
    <property type="term" value="C:checkpoint clamp complex"/>
    <property type="evidence" value="ECO:0007669"/>
    <property type="project" value="InterPro"/>
</dbReference>
<dbReference type="AlphaFoldDB" id="A0A8H7BS88"/>
<gene>
    <name evidence="2" type="ORF">EC973_005350</name>
</gene>
<feature type="compositionally biased region" description="Low complexity" evidence="1">
    <location>
        <begin position="316"/>
        <end position="325"/>
    </location>
</feature>
<dbReference type="InterPro" id="IPR007268">
    <property type="entry name" value="Rad9/Ddc1"/>
</dbReference>
<accession>A0A8H7BS88</accession>
<evidence type="ECO:0008006" key="4">
    <source>
        <dbReference type="Google" id="ProtNLM"/>
    </source>
</evidence>
<evidence type="ECO:0000256" key="1">
    <source>
        <dbReference type="SAM" id="MobiDB-lite"/>
    </source>
</evidence>
<organism evidence="2 3">
    <name type="scientific">Apophysomyces ossiformis</name>
    <dbReference type="NCBI Taxonomy" id="679940"/>
    <lineage>
        <taxon>Eukaryota</taxon>
        <taxon>Fungi</taxon>
        <taxon>Fungi incertae sedis</taxon>
        <taxon>Mucoromycota</taxon>
        <taxon>Mucoromycotina</taxon>
        <taxon>Mucoromycetes</taxon>
        <taxon>Mucorales</taxon>
        <taxon>Mucorineae</taxon>
        <taxon>Mucoraceae</taxon>
        <taxon>Apophysomyces</taxon>
    </lineage>
</organism>
<dbReference type="GO" id="GO:0000076">
    <property type="term" value="P:DNA replication checkpoint signaling"/>
    <property type="evidence" value="ECO:0007669"/>
    <property type="project" value="TreeGrafter"/>
</dbReference>
<feature type="region of interest" description="Disordered" evidence="1">
    <location>
        <begin position="295"/>
        <end position="383"/>
    </location>
</feature>
<dbReference type="OrthoDB" id="60092at2759"/>
<feature type="compositionally biased region" description="Polar residues" evidence="1">
    <location>
        <begin position="295"/>
        <end position="315"/>
    </location>
</feature>
<dbReference type="GO" id="GO:0071479">
    <property type="term" value="P:cellular response to ionizing radiation"/>
    <property type="evidence" value="ECO:0007669"/>
    <property type="project" value="TreeGrafter"/>
</dbReference>
<dbReference type="SUPFAM" id="SSF55979">
    <property type="entry name" value="DNA clamp"/>
    <property type="match status" value="1"/>
</dbReference>
<feature type="region of interest" description="Disordered" evidence="1">
    <location>
        <begin position="421"/>
        <end position="467"/>
    </location>
</feature>